<dbReference type="InterPro" id="IPR005118">
    <property type="entry name" value="TRCF_C"/>
</dbReference>
<evidence type="ECO:0000256" key="10">
    <source>
        <dbReference type="ARBA" id="ARBA00061104"/>
    </source>
</evidence>
<dbReference type="InterPro" id="IPR041471">
    <property type="entry name" value="UvrB_inter"/>
</dbReference>
<dbReference type="Pfam" id="PF02559">
    <property type="entry name" value="CarD_TRCF_RID"/>
    <property type="match status" value="1"/>
</dbReference>
<dbReference type="InterPro" id="IPR047112">
    <property type="entry name" value="RecG/Mfd"/>
</dbReference>
<organism evidence="16 17">
    <name type="scientific">Thioalkalivibrio halophilus</name>
    <dbReference type="NCBI Taxonomy" id="252474"/>
    <lineage>
        <taxon>Bacteria</taxon>
        <taxon>Pseudomonadati</taxon>
        <taxon>Pseudomonadota</taxon>
        <taxon>Gammaproteobacteria</taxon>
        <taxon>Chromatiales</taxon>
        <taxon>Ectothiorhodospiraceae</taxon>
        <taxon>Thioalkalivibrio</taxon>
    </lineage>
</organism>
<dbReference type="Gene3D" id="3.40.50.11180">
    <property type="match status" value="1"/>
</dbReference>
<dbReference type="RefSeq" id="WP_077243511.1">
    <property type="nucleotide sequence ID" value="NZ_MUZR01000003.1"/>
</dbReference>
<dbReference type="CDD" id="cd17991">
    <property type="entry name" value="DEXHc_TRCF"/>
    <property type="match status" value="1"/>
</dbReference>
<evidence type="ECO:0000259" key="14">
    <source>
        <dbReference type="PROSITE" id="PS51192"/>
    </source>
</evidence>
<dbReference type="SMART" id="SM00490">
    <property type="entry name" value="HELICc"/>
    <property type="match status" value="1"/>
</dbReference>
<dbReference type="GO" id="GO:0003684">
    <property type="term" value="F:damaged DNA binding"/>
    <property type="evidence" value="ECO:0007669"/>
    <property type="project" value="InterPro"/>
</dbReference>
<keyword evidence="17" id="KW-1185">Reference proteome</keyword>
<dbReference type="PANTHER" id="PTHR47964">
    <property type="entry name" value="ATP-DEPENDENT DNA HELICASE HOMOLOG RECG, CHLOROPLASTIC"/>
    <property type="match status" value="1"/>
</dbReference>
<dbReference type="Gene3D" id="2.40.10.170">
    <property type="match status" value="1"/>
</dbReference>
<evidence type="ECO:0000256" key="6">
    <source>
        <dbReference type="ARBA" id="ARBA00022806"/>
    </source>
</evidence>
<comment type="subcellular location">
    <subcellularLocation>
        <location evidence="1 13">Cytoplasm</location>
    </subcellularLocation>
</comment>
<dbReference type="EC" id="3.6.4.-" evidence="13"/>
<dbReference type="Pfam" id="PF03461">
    <property type="entry name" value="TRCF"/>
    <property type="match status" value="1"/>
</dbReference>
<dbReference type="Gene3D" id="3.30.2060.10">
    <property type="entry name" value="Penicillin-binding protein 1b domain"/>
    <property type="match status" value="1"/>
</dbReference>
<evidence type="ECO:0000256" key="7">
    <source>
        <dbReference type="ARBA" id="ARBA00022840"/>
    </source>
</evidence>
<dbReference type="PROSITE" id="PS51192">
    <property type="entry name" value="HELICASE_ATP_BIND_1"/>
    <property type="match status" value="1"/>
</dbReference>
<dbReference type="SUPFAM" id="SSF52540">
    <property type="entry name" value="P-loop containing nucleoside triphosphate hydrolases"/>
    <property type="match status" value="4"/>
</dbReference>
<evidence type="ECO:0000256" key="4">
    <source>
        <dbReference type="ARBA" id="ARBA00022763"/>
    </source>
</evidence>
<dbReference type="Pfam" id="PF00270">
    <property type="entry name" value="DEAD"/>
    <property type="match status" value="1"/>
</dbReference>
<keyword evidence="9 13" id="KW-0234">DNA repair</keyword>
<dbReference type="InterPro" id="IPR004576">
    <property type="entry name" value="Mfd"/>
</dbReference>
<evidence type="ECO:0000256" key="13">
    <source>
        <dbReference type="HAMAP-Rule" id="MF_00969"/>
    </source>
</evidence>
<dbReference type="SMART" id="SM01058">
    <property type="entry name" value="CarD_TRCF"/>
    <property type="match status" value="1"/>
</dbReference>
<keyword evidence="2 13" id="KW-0963">Cytoplasm</keyword>
<protein>
    <recommendedName>
        <fullName evidence="12 13">Transcription-repair-coupling factor</fullName>
        <shortName evidence="13">TRCF</shortName>
        <ecNumber evidence="13">3.6.4.-</ecNumber>
    </recommendedName>
</protein>
<evidence type="ECO:0000313" key="17">
    <source>
        <dbReference type="Proteomes" id="UP000189177"/>
    </source>
</evidence>
<dbReference type="InterPro" id="IPR011545">
    <property type="entry name" value="DEAD/DEAH_box_helicase_dom"/>
</dbReference>
<evidence type="ECO:0000256" key="11">
    <source>
        <dbReference type="ARBA" id="ARBA00061399"/>
    </source>
</evidence>
<comment type="caution">
    <text evidence="16">The sequence shown here is derived from an EMBL/GenBank/DDBJ whole genome shotgun (WGS) entry which is preliminary data.</text>
</comment>
<dbReference type="PROSITE" id="PS51194">
    <property type="entry name" value="HELICASE_CTER"/>
    <property type="match status" value="1"/>
</dbReference>
<dbReference type="Pfam" id="PF00271">
    <property type="entry name" value="Helicase_C"/>
    <property type="match status" value="1"/>
</dbReference>
<dbReference type="Proteomes" id="UP000189177">
    <property type="component" value="Unassembled WGS sequence"/>
</dbReference>
<evidence type="ECO:0000256" key="2">
    <source>
        <dbReference type="ARBA" id="ARBA00022490"/>
    </source>
</evidence>
<evidence type="ECO:0000256" key="8">
    <source>
        <dbReference type="ARBA" id="ARBA00023125"/>
    </source>
</evidence>
<comment type="similarity">
    <text evidence="10 13">In the N-terminal section; belongs to the UvrB family.</text>
</comment>
<dbReference type="SUPFAM" id="SSF141259">
    <property type="entry name" value="CarD-like"/>
    <property type="match status" value="1"/>
</dbReference>
<evidence type="ECO:0000256" key="12">
    <source>
        <dbReference type="ARBA" id="ARBA00070128"/>
    </source>
</evidence>
<dbReference type="InterPro" id="IPR036101">
    <property type="entry name" value="CarD-like/TRCF_RID_sf"/>
</dbReference>
<gene>
    <name evidence="13" type="primary">mfd</name>
    <name evidence="16" type="ORF">B1A74_00985</name>
</gene>
<dbReference type="Pfam" id="PF21132">
    <property type="entry name" value="MFD_D3"/>
    <property type="match status" value="1"/>
</dbReference>
<dbReference type="GO" id="GO:0000716">
    <property type="term" value="P:transcription-coupled nucleotide-excision repair, DNA damage recognition"/>
    <property type="evidence" value="ECO:0007669"/>
    <property type="project" value="UniProtKB-UniRule"/>
</dbReference>
<keyword evidence="6" id="KW-0347">Helicase</keyword>
<evidence type="ECO:0000256" key="9">
    <source>
        <dbReference type="ARBA" id="ARBA00023204"/>
    </source>
</evidence>
<dbReference type="InterPro" id="IPR037235">
    <property type="entry name" value="TRCF-like_C_D7"/>
</dbReference>
<dbReference type="Gene3D" id="3.40.50.11140">
    <property type="match status" value="1"/>
</dbReference>
<dbReference type="EMBL" id="MUZR01000003">
    <property type="protein sequence ID" value="OOC11376.1"/>
    <property type="molecule type" value="Genomic_DNA"/>
</dbReference>
<dbReference type="GO" id="GO:0003678">
    <property type="term" value="F:DNA helicase activity"/>
    <property type="evidence" value="ECO:0007669"/>
    <property type="project" value="TreeGrafter"/>
</dbReference>
<dbReference type="SUPFAM" id="SSF143517">
    <property type="entry name" value="TRCF domain-like"/>
    <property type="match status" value="1"/>
</dbReference>
<dbReference type="FunFam" id="3.40.50.300:FF:000546">
    <property type="entry name" value="Transcription-repair-coupling factor"/>
    <property type="match status" value="1"/>
</dbReference>
<dbReference type="InterPro" id="IPR014001">
    <property type="entry name" value="Helicase_ATP-bd"/>
</dbReference>
<name>A0A1V3A215_9GAMM</name>
<dbReference type="FunFam" id="3.40.50.300:FF:000300">
    <property type="entry name" value="Transcription-repair-coupling factor"/>
    <property type="match status" value="1"/>
</dbReference>
<comment type="similarity">
    <text evidence="11 13">In the C-terminal section; belongs to the helicase family. RecG subfamily.</text>
</comment>
<keyword evidence="5 13" id="KW-0378">Hydrolase</keyword>
<comment type="function">
    <text evidence="13">Couples transcription and DNA repair by recognizing RNA polymerase (RNAP) stalled at DNA lesions. Mediates ATP-dependent release of RNAP and its truncated transcript from the DNA, and recruitment of nucleotide excision repair machinery to the damaged site.</text>
</comment>
<sequence>MSEELRNPLNPGRLPRSGFETWTGLGPSASTLALGQAVQDFPHPLLVITESNEAADQWEEEWSFFTAGRDIPLLRLPDWETLPFDVFSPHEDIISERLRTLYRLPGLERGIILMPVATLMQRLPPRQWLAEQGIALRKGQRLDRMQLREDLVQAGYNPVQQVISHGEFAVRGEILDLFPMGAEQPVRIEFLDDEIDSLRHFDPESQRSTETTERLEILPSHEFPLHEEAIREFRSRYRTRFEGDPGSHPIYRDISEGLVPPGIESYLPLFFEALDTVFDYCPQARVVQVGDIATAAGQFADEVFQRYDQLRHQVDRPLLPPDELYLNPEALAGALGDTSGLALGANPAPLPAGRGREVRFQCEDHPDMALEPARDDPARRLQDVLSGGPRVLVTTESAGRREALLTLLRDHGLDHHAVAGWEDFLASEPGLHVTVGTLAAGFRLPDDRIVVPESALMGERARQTRRRARPTRDADAVIQNLSDLTIGAPVVHEEQGVGRYLGLQTMEINGQPSEFLTLEYADGARLYVPVSSLHLISRYAGADAEHAPLHRLGSEQWSKARRKAAEKARDVAAELLDIHARRAATQGTVFETETPEYHAFAAGFPFEETLDQQQAIDAVLSDMAADQPMDRVICGDVGFGKTEVAMRAAFVAVQNHKQVVVLVPTTLLAQQHHQNFIDRFADWPVQIESLSRFRSAKQQEAVLEGLREGKVDIVIGTHKLLQKDLKIENLGLVIVDEEQRFGVRHKEALKKLRAQVDMLTMTATPIPRTLNMALAGLRDLSVITTPPRERLAVKTFVNEWNDAVIQEACLREIRRGGQVYFVHNEVNTIDKTAAQVRELLPGARVGVAHGQMRESELEQVMLDFYHRRYNILVCSTIIETGIDVPTANTIVMNRADKLGLAQMHQLRGRVGRSHHRAYAYLLTPPWKSLTADAKKRLEAIASLEDLGVGFTLASHDLEIRGAGELLGDEQSGQITEVGFNMYNDLLNRAVNALRSGKMPELEAPEPAGTEVELGMPALLPDEYVPDVHTRLILYKRISNADSEEALRDLEVELVDRFGLLPDPARTLFAAARLRLRLTPLGIRKLEMGPAGGRLVFGTDPDLDIGALVELVQSDPQGYRLDGQKAFHFHGSMETLEARTEAVHRLLNTISRNQEAA</sequence>
<proteinExistence type="inferred from homology"/>
<dbReference type="GO" id="GO:0005524">
    <property type="term" value="F:ATP binding"/>
    <property type="evidence" value="ECO:0007669"/>
    <property type="project" value="UniProtKB-UniRule"/>
</dbReference>
<dbReference type="InterPro" id="IPR003711">
    <property type="entry name" value="CarD-like/TRCF_RID"/>
</dbReference>
<dbReference type="InterPro" id="IPR027417">
    <property type="entry name" value="P-loop_NTPase"/>
</dbReference>
<feature type="domain" description="Helicase C-terminal" evidence="15">
    <location>
        <begin position="796"/>
        <end position="963"/>
    </location>
</feature>
<evidence type="ECO:0000256" key="5">
    <source>
        <dbReference type="ARBA" id="ARBA00022801"/>
    </source>
</evidence>
<evidence type="ECO:0000313" key="16">
    <source>
        <dbReference type="EMBL" id="OOC11376.1"/>
    </source>
</evidence>
<dbReference type="AlphaFoldDB" id="A0A1V3A215"/>
<reference evidence="16 17" key="1">
    <citation type="submission" date="2017-02" db="EMBL/GenBank/DDBJ databases">
        <title>Genomic diversity within the haloalkaliphilic genus Thioalkalivibrio.</title>
        <authorList>
            <person name="Ahn A.-C."/>
            <person name="Meier-Kolthoff J."/>
            <person name="Overmars L."/>
            <person name="Richter M."/>
            <person name="Woyke T."/>
            <person name="Sorokin D.Y."/>
            <person name="Muyzer G."/>
        </authorList>
    </citation>
    <scope>NUCLEOTIDE SEQUENCE [LARGE SCALE GENOMIC DNA]</scope>
    <source>
        <strain evidence="16 17">HL17</strain>
    </source>
</reference>
<dbReference type="Gene3D" id="3.40.50.300">
    <property type="entry name" value="P-loop containing nucleotide triphosphate hydrolases"/>
    <property type="match status" value="2"/>
</dbReference>
<dbReference type="PANTHER" id="PTHR47964:SF1">
    <property type="entry name" value="ATP-DEPENDENT DNA HELICASE HOMOLOG RECG, CHLOROPLASTIC"/>
    <property type="match status" value="1"/>
</dbReference>
<evidence type="ECO:0000259" key="15">
    <source>
        <dbReference type="PROSITE" id="PS51194"/>
    </source>
</evidence>
<feature type="domain" description="Helicase ATP-binding" evidence="14">
    <location>
        <begin position="622"/>
        <end position="783"/>
    </location>
</feature>
<dbReference type="InterPro" id="IPR048635">
    <property type="entry name" value="MFD_D3"/>
</dbReference>
<keyword evidence="8 13" id="KW-0238">DNA-binding</keyword>
<dbReference type="STRING" id="252474.B1A74_00985"/>
<dbReference type="InterPro" id="IPR001650">
    <property type="entry name" value="Helicase_C-like"/>
</dbReference>
<dbReference type="NCBIfam" id="NF007966">
    <property type="entry name" value="PRK10689.1"/>
    <property type="match status" value="1"/>
</dbReference>
<dbReference type="Pfam" id="PF17757">
    <property type="entry name" value="UvrB_inter"/>
    <property type="match status" value="1"/>
</dbReference>
<dbReference type="Gene3D" id="3.90.1150.50">
    <property type="entry name" value="Transcription-repair-coupling factor, D7 domain"/>
    <property type="match status" value="1"/>
</dbReference>
<dbReference type="NCBIfam" id="TIGR00580">
    <property type="entry name" value="mfd"/>
    <property type="match status" value="1"/>
</dbReference>
<dbReference type="GO" id="GO:0006355">
    <property type="term" value="P:regulation of DNA-templated transcription"/>
    <property type="evidence" value="ECO:0007669"/>
    <property type="project" value="UniProtKB-UniRule"/>
</dbReference>
<dbReference type="GO" id="GO:0005737">
    <property type="term" value="C:cytoplasm"/>
    <property type="evidence" value="ECO:0007669"/>
    <property type="project" value="UniProtKB-SubCell"/>
</dbReference>
<dbReference type="HAMAP" id="MF_00969">
    <property type="entry name" value="TRCF"/>
    <property type="match status" value="1"/>
</dbReference>
<evidence type="ECO:0000256" key="1">
    <source>
        <dbReference type="ARBA" id="ARBA00004496"/>
    </source>
</evidence>
<keyword evidence="4 13" id="KW-0227">DNA damage</keyword>
<dbReference type="SMART" id="SM00487">
    <property type="entry name" value="DEXDc"/>
    <property type="match status" value="1"/>
</dbReference>
<accession>A0A1V3A215</accession>
<keyword evidence="7 13" id="KW-0067">ATP-binding</keyword>
<evidence type="ECO:0000256" key="3">
    <source>
        <dbReference type="ARBA" id="ARBA00022741"/>
    </source>
</evidence>
<dbReference type="GO" id="GO:0016787">
    <property type="term" value="F:hydrolase activity"/>
    <property type="evidence" value="ECO:0007669"/>
    <property type="project" value="UniProtKB-KW"/>
</dbReference>
<keyword evidence="3 13" id="KW-0547">Nucleotide-binding</keyword>
<dbReference type="OrthoDB" id="9804325at2"/>
<dbReference type="SMART" id="SM00982">
    <property type="entry name" value="TRCF"/>
    <property type="match status" value="1"/>
</dbReference>